<dbReference type="SUPFAM" id="SSF51445">
    <property type="entry name" value="(Trans)glycosidases"/>
    <property type="match status" value="1"/>
</dbReference>
<dbReference type="EMBL" id="JACHLR010000019">
    <property type="protein sequence ID" value="MBB4860278.1"/>
    <property type="molecule type" value="Genomic_DNA"/>
</dbReference>
<proteinExistence type="inferred from homology"/>
<keyword evidence="3 5" id="KW-0326">Glycosidase</keyword>
<dbReference type="GO" id="GO:0008422">
    <property type="term" value="F:beta-glucosidase activity"/>
    <property type="evidence" value="ECO:0007669"/>
    <property type="project" value="UniProtKB-EC"/>
</dbReference>
<accession>A0A7W7KDK7</accession>
<gene>
    <name evidence="5" type="ORF">HNO88_003621</name>
</gene>
<reference evidence="5 6" key="1">
    <citation type="submission" date="2020-08" db="EMBL/GenBank/DDBJ databases">
        <title>Functional genomics of gut bacteria from endangered species of beetles.</title>
        <authorList>
            <person name="Carlos-Shanley C."/>
        </authorList>
    </citation>
    <scope>NUCLEOTIDE SEQUENCE [LARGE SCALE GENOMIC DNA]</scope>
    <source>
        <strain evidence="5 6">S00245</strain>
    </source>
</reference>
<name>A0A7W7KDK7_9SPHN</name>
<comment type="caution">
    <text evidence="5">The sequence shown here is derived from an EMBL/GenBank/DDBJ whole genome shotgun (WGS) entry which is preliminary data.</text>
</comment>
<evidence type="ECO:0000313" key="6">
    <source>
        <dbReference type="Proteomes" id="UP000555448"/>
    </source>
</evidence>
<dbReference type="GO" id="GO:0016052">
    <property type="term" value="P:carbohydrate catabolic process"/>
    <property type="evidence" value="ECO:0007669"/>
    <property type="project" value="TreeGrafter"/>
</dbReference>
<dbReference type="Proteomes" id="UP000555448">
    <property type="component" value="Unassembled WGS sequence"/>
</dbReference>
<dbReference type="AlphaFoldDB" id="A0A7W7KDK7"/>
<protein>
    <submittedName>
        <fullName evidence="5">Beta-glucosidase</fullName>
        <ecNumber evidence="5">3.2.1.21</ecNumber>
    </submittedName>
</protein>
<evidence type="ECO:0000313" key="5">
    <source>
        <dbReference type="EMBL" id="MBB4860278.1"/>
    </source>
</evidence>
<evidence type="ECO:0000256" key="2">
    <source>
        <dbReference type="ARBA" id="ARBA00022801"/>
    </source>
</evidence>
<comment type="similarity">
    <text evidence="1 4">Belongs to the glycosyl hydrolase 1 family.</text>
</comment>
<dbReference type="InterPro" id="IPR017853">
    <property type="entry name" value="GH"/>
</dbReference>
<dbReference type="InterPro" id="IPR001360">
    <property type="entry name" value="Glyco_hydro_1"/>
</dbReference>
<dbReference type="PANTHER" id="PTHR10353:SF36">
    <property type="entry name" value="LP05116P"/>
    <property type="match status" value="1"/>
</dbReference>
<dbReference type="PANTHER" id="PTHR10353">
    <property type="entry name" value="GLYCOSYL HYDROLASE"/>
    <property type="match status" value="1"/>
</dbReference>
<evidence type="ECO:0000256" key="1">
    <source>
        <dbReference type="ARBA" id="ARBA00010838"/>
    </source>
</evidence>
<evidence type="ECO:0000256" key="4">
    <source>
        <dbReference type="RuleBase" id="RU003690"/>
    </source>
</evidence>
<dbReference type="PRINTS" id="PR00131">
    <property type="entry name" value="GLHYDRLASE1"/>
</dbReference>
<dbReference type="Pfam" id="PF00232">
    <property type="entry name" value="Glyco_hydro_1"/>
    <property type="match status" value="2"/>
</dbReference>
<keyword evidence="6" id="KW-1185">Reference proteome</keyword>
<sequence length="428" mass="46597">MIAGAASAVAGAANAAVQRPSSPFPKGFLWGAATAGHQIEGNNVASDMWFVENLKPTFYPERSGDACNSFDLWPTDLDLVKHIGLNSYRFSLEWARIEPEQGQFSVAMLDHYKTIIDGCRARDIHPFVTFNHYSAPRWFAAQGGWTNTQAPGLFARYCEKAARHLAGGIGHAATLNEPNMPLLIKDLLPASASAGIRAIYRAAGDALGSSKFTLSQIILPDDVPTAIANLIAAHKGGRAAIKAVRPELPVGACLSMADDQAVGADSLRDNKRKDYYGAWLEAVTGDDFVGVQNYHRTLWNARGKMPAPKDGPRNIDGTEVYAPSLANAVRYAHQQTRCPIIVSEHGVDTPDDSIRAWLIPAALKELSQAIGDGVPVLGYYHWSLMDNFEWSLGYSHRYGLASVDRTTFKRSLKPSAAAYRSIAQRNML</sequence>
<dbReference type="Gene3D" id="3.20.20.80">
    <property type="entry name" value="Glycosidases"/>
    <property type="match status" value="1"/>
</dbReference>
<keyword evidence="2 5" id="KW-0378">Hydrolase</keyword>
<evidence type="ECO:0000256" key="3">
    <source>
        <dbReference type="ARBA" id="ARBA00023295"/>
    </source>
</evidence>
<dbReference type="EC" id="3.2.1.21" evidence="5"/>
<dbReference type="GO" id="GO:0005829">
    <property type="term" value="C:cytosol"/>
    <property type="evidence" value="ECO:0007669"/>
    <property type="project" value="TreeGrafter"/>
</dbReference>
<organism evidence="5 6">
    <name type="scientific">Novosphingobium chloroacetimidivorans</name>
    <dbReference type="NCBI Taxonomy" id="1428314"/>
    <lineage>
        <taxon>Bacteria</taxon>
        <taxon>Pseudomonadati</taxon>
        <taxon>Pseudomonadota</taxon>
        <taxon>Alphaproteobacteria</taxon>
        <taxon>Sphingomonadales</taxon>
        <taxon>Sphingomonadaceae</taxon>
        <taxon>Novosphingobium</taxon>
    </lineage>
</organism>